<dbReference type="SUPFAM" id="SSF53590">
    <property type="entry name" value="Nucleoside hydrolase"/>
    <property type="match status" value="2"/>
</dbReference>
<dbReference type="InterPro" id="IPR036452">
    <property type="entry name" value="Ribo_hydro-like"/>
</dbReference>
<dbReference type="Proteomes" id="UP001396334">
    <property type="component" value="Unassembled WGS sequence"/>
</dbReference>
<organism evidence="1 2">
    <name type="scientific">Hibiscus sabdariffa</name>
    <name type="common">roselle</name>
    <dbReference type="NCBI Taxonomy" id="183260"/>
    <lineage>
        <taxon>Eukaryota</taxon>
        <taxon>Viridiplantae</taxon>
        <taxon>Streptophyta</taxon>
        <taxon>Embryophyta</taxon>
        <taxon>Tracheophyta</taxon>
        <taxon>Spermatophyta</taxon>
        <taxon>Magnoliopsida</taxon>
        <taxon>eudicotyledons</taxon>
        <taxon>Gunneridae</taxon>
        <taxon>Pentapetalae</taxon>
        <taxon>rosids</taxon>
        <taxon>malvids</taxon>
        <taxon>Malvales</taxon>
        <taxon>Malvaceae</taxon>
        <taxon>Malvoideae</taxon>
        <taxon>Hibiscus</taxon>
    </lineage>
</organism>
<dbReference type="PANTHER" id="PTHR46692">
    <property type="entry name" value="INOSINE-URIDINE PREFERRING NUCLEOSIDE HYDROLASE FAMILY PROTEIN"/>
    <property type="match status" value="1"/>
</dbReference>
<comment type="caution">
    <text evidence="1">The sequence shown here is derived from an EMBL/GenBank/DDBJ whole genome shotgun (WGS) entry which is preliminary data.</text>
</comment>
<dbReference type="EMBL" id="JBBPBN010000105">
    <property type="protein sequence ID" value="KAK8979007.1"/>
    <property type="molecule type" value="Genomic_DNA"/>
</dbReference>
<accession>A0ABR2NSN5</accession>
<proteinExistence type="predicted"/>
<dbReference type="Gene3D" id="3.90.245.10">
    <property type="entry name" value="Ribonucleoside hydrolase-like"/>
    <property type="match status" value="2"/>
</dbReference>
<evidence type="ECO:0000313" key="2">
    <source>
        <dbReference type="Proteomes" id="UP001396334"/>
    </source>
</evidence>
<dbReference type="PANTHER" id="PTHR46692:SF2">
    <property type="entry name" value="INOSINE_URIDINE-PREFERRING NUCLEOSIDE HYDROLASE DOMAIN-CONTAINING PROTEIN"/>
    <property type="match status" value="1"/>
</dbReference>
<keyword evidence="2" id="KW-1185">Reference proteome</keyword>
<reference evidence="1 2" key="1">
    <citation type="journal article" date="2024" name="G3 (Bethesda)">
        <title>Genome assembly of Hibiscus sabdariffa L. provides insights into metabolisms of medicinal natural products.</title>
        <authorList>
            <person name="Kim T."/>
        </authorList>
    </citation>
    <scope>NUCLEOTIDE SEQUENCE [LARGE SCALE GENOMIC DNA]</scope>
    <source>
        <strain evidence="1">TK-2024</strain>
        <tissue evidence="1">Old leaves</tissue>
    </source>
</reference>
<name>A0ABR2NSN5_9ROSI</name>
<protein>
    <submittedName>
        <fullName evidence="1">Uncharacterized protein</fullName>
    </submittedName>
</protein>
<sequence>MGSSRDWKLGSFDTLVDPDDDRRPHRILVDTDVDTDDTIQFAGEAVKVAFCLMALSTHNCLVRPNCLKNDGSDHSRECSDIGNLYLQDSNPYAEFNMFSNPFAAYKVLHSGVPFTLIPLDATNTILYVGLFSGWCIITYMRNTRNHKGENEFAEMQYMNITVVTSNQPYGALDGSNPQITGHSMPKFNIHKNVVHSGHVQMGMQDPFCLQKGKRKISVKAKANHGKRNTDHSIRECKLSDSGEGNDKQIMIREAQIILSDNDGIYIVIGHICNAYDNNKRNIFTVGSNEYAEFNMLLDPSVAKVVFTLYVNITLVPLQMQGKVSSLVKGPLN</sequence>
<evidence type="ECO:0000313" key="1">
    <source>
        <dbReference type="EMBL" id="KAK8979007.1"/>
    </source>
</evidence>
<gene>
    <name evidence="1" type="ORF">V6N11_007467</name>
</gene>